<dbReference type="AlphaFoldDB" id="A0ABD8A699"/>
<protein>
    <submittedName>
        <fullName evidence="1">Uncharacterized protein</fullName>
    </submittedName>
</protein>
<organism evidence="1 2">
    <name type="scientific">Methanoculleus palmolei</name>
    <dbReference type="NCBI Taxonomy" id="72612"/>
    <lineage>
        <taxon>Archaea</taxon>
        <taxon>Methanobacteriati</taxon>
        <taxon>Methanobacteriota</taxon>
        <taxon>Stenosarchaea group</taxon>
        <taxon>Methanomicrobia</taxon>
        <taxon>Methanomicrobiales</taxon>
        <taxon>Methanomicrobiaceae</taxon>
        <taxon>Methanoculleus</taxon>
    </lineage>
</organism>
<gene>
    <name evidence="1" type="ORF">R6Y95_06125</name>
</gene>
<name>A0ABD8A699_9EURY</name>
<dbReference type="Proteomes" id="UP001626603">
    <property type="component" value="Chromosome"/>
</dbReference>
<reference evidence="1 2" key="1">
    <citation type="submission" date="2023-10" db="EMBL/GenBank/DDBJ databases">
        <title>The complete genome sequence of Methanoculleus palmolei DSM 4273.</title>
        <authorList>
            <person name="Lai S.-J."/>
            <person name="You Y.-T."/>
            <person name="Chen S.-C."/>
        </authorList>
    </citation>
    <scope>NUCLEOTIDE SEQUENCE [LARGE SCALE GENOMIC DNA]</scope>
    <source>
        <strain evidence="1 2">DSM 4273</strain>
    </source>
</reference>
<evidence type="ECO:0000313" key="2">
    <source>
        <dbReference type="Proteomes" id="UP001626603"/>
    </source>
</evidence>
<keyword evidence="2" id="KW-1185">Reference proteome</keyword>
<sequence length="90" mass="9964">MTVSGAGDYTQKLRDRASSMVKEADMMLAIADAIDAVTTVCDKKRISCFGPCKRCPAYIGHPGLCLFMQLQYVVDRLKEWPNPSPIIEVP</sequence>
<dbReference type="EMBL" id="CP137641">
    <property type="protein sequence ID" value="WOX55049.1"/>
    <property type="molecule type" value="Genomic_DNA"/>
</dbReference>
<proteinExistence type="predicted"/>
<evidence type="ECO:0000313" key="1">
    <source>
        <dbReference type="EMBL" id="WOX55049.1"/>
    </source>
</evidence>
<accession>A0ABD8A699</accession>